<gene>
    <name evidence="4" type="primary">CEPL</name>
    <name evidence="4" type="ORF">CFIMG_002744RA</name>
</gene>
<keyword evidence="5" id="KW-1185">Reference proteome</keyword>
<dbReference type="OrthoDB" id="4898945at2759"/>
<reference evidence="4 5" key="1">
    <citation type="journal article" date="2013" name="Fungal Biol.">
        <title>Analysis of microsatellite markers in the genome of the plant pathogen Ceratocystis fimbriata.</title>
        <authorList>
            <person name="Simpson M.C."/>
            <person name="Wilken P.M."/>
            <person name="Coetzee M.P."/>
            <person name="Wingfield M.J."/>
            <person name="Wingfield B.D."/>
        </authorList>
    </citation>
    <scope>NUCLEOTIDE SEQUENCE [LARGE SCALE GENOMIC DNA]</scope>
    <source>
        <strain evidence="4 5">CBS 114723</strain>
    </source>
</reference>
<reference evidence="4 5" key="2">
    <citation type="journal article" date="2013" name="IMA Fungus">
        <title>IMA Genome-F 1: Ceratocystis fimbriata: Draft nuclear genome sequence for the plant pathogen, Ceratocystis fimbriata.</title>
        <authorList>
            <person name="Wilken P.M."/>
            <person name="Steenkamp E.T."/>
            <person name="Wingfield M.J."/>
            <person name="de Beer Z.W."/>
            <person name="Wingfield B.D."/>
        </authorList>
    </citation>
    <scope>NUCLEOTIDE SEQUENCE [LARGE SCALE GENOMIC DNA]</scope>
    <source>
        <strain evidence="4 5">CBS 114723</strain>
    </source>
</reference>
<comment type="similarity">
    <text evidence="2">Belongs to the cerato-platanin family.</text>
</comment>
<dbReference type="CDD" id="cd22778">
    <property type="entry name" value="DPBB_CEPL-like"/>
    <property type="match status" value="1"/>
</dbReference>
<dbReference type="InterPro" id="IPR010829">
    <property type="entry name" value="Cerato-platanin"/>
</dbReference>
<evidence type="ECO:0000256" key="1">
    <source>
        <dbReference type="ARBA" id="ARBA00004613"/>
    </source>
</evidence>
<comment type="caution">
    <text evidence="4">The sequence shown here is derived from an EMBL/GenBank/DDBJ whole genome shotgun (WGS) entry which is preliminary data.</text>
</comment>
<dbReference type="AlphaFoldDB" id="A0A2C5WYF0"/>
<name>A0A2C5WYF0_9PEZI</name>
<evidence type="ECO:0000313" key="4">
    <source>
        <dbReference type="EMBL" id="PHH53849.1"/>
    </source>
</evidence>
<dbReference type="Pfam" id="PF07249">
    <property type="entry name" value="Cerato-platanin"/>
    <property type="match status" value="1"/>
</dbReference>
<evidence type="ECO:0000256" key="2">
    <source>
        <dbReference type="ARBA" id="ARBA00010421"/>
    </source>
</evidence>
<proteinExistence type="inferred from homology"/>
<dbReference type="SUPFAM" id="SSF50685">
    <property type="entry name" value="Barwin-like endoglucanases"/>
    <property type="match status" value="1"/>
</dbReference>
<keyword evidence="3" id="KW-0964">Secreted</keyword>
<organism evidence="4 5">
    <name type="scientific">Ceratocystis fimbriata CBS 114723</name>
    <dbReference type="NCBI Taxonomy" id="1035309"/>
    <lineage>
        <taxon>Eukaryota</taxon>
        <taxon>Fungi</taxon>
        <taxon>Dikarya</taxon>
        <taxon>Ascomycota</taxon>
        <taxon>Pezizomycotina</taxon>
        <taxon>Sordariomycetes</taxon>
        <taxon>Hypocreomycetidae</taxon>
        <taxon>Microascales</taxon>
        <taxon>Ceratocystidaceae</taxon>
        <taxon>Ceratocystis</taxon>
    </lineage>
</organism>
<dbReference type="Gene3D" id="2.40.40.10">
    <property type="entry name" value="RlpA-like domain"/>
    <property type="match status" value="1"/>
</dbReference>
<sequence>MGYSCSSPHHIQASLFSSNSFSTTTLLHLPPSYSRLLFSYFHQPFKMKFSILPMIASAMAVSISYDPIYASGLSMGSVACSNGEHGLMEQYPTLGQVPGFPNVGGIPDIAGWNSPSCGTCWKVTIPNGNSIFIRGVDSGKGAFNVNPDAFVKLVGSLEAGRVENVNYVQVDLSNCINGAN</sequence>
<dbReference type="Proteomes" id="UP000222788">
    <property type="component" value="Unassembled WGS sequence"/>
</dbReference>
<dbReference type="InterPro" id="IPR036908">
    <property type="entry name" value="RlpA-like_sf"/>
</dbReference>
<dbReference type="EMBL" id="APWK03000035">
    <property type="protein sequence ID" value="PHH53849.1"/>
    <property type="molecule type" value="Genomic_DNA"/>
</dbReference>
<accession>A0A2C5WYF0</accession>
<dbReference type="GO" id="GO:0005576">
    <property type="term" value="C:extracellular region"/>
    <property type="evidence" value="ECO:0007669"/>
    <property type="project" value="UniProtKB-SubCell"/>
</dbReference>
<evidence type="ECO:0000313" key="5">
    <source>
        <dbReference type="Proteomes" id="UP000222788"/>
    </source>
</evidence>
<evidence type="ECO:0000256" key="3">
    <source>
        <dbReference type="ARBA" id="ARBA00022525"/>
    </source>
</evidence>
<comment type="subcellular location">
    <subcellularLocation>
        <location evidence="1">Secreted</location>
    </subcellularLocation>
</comment>
<protein>
    <submittedName>
        <fullName evidence="4">Cerato-platanin</fullName>
    </submittedName>
</protein>